<organism evidence="2 3">
    <name type="scientific">Buddleja alternifolia</name>
    <dbReference type="NCBI Taxonomy" id="168488"/>
    <lineage>
        <taxon>Eukaryota</taxon>
        <taxon>Viridiplantae</taxon>
        <taxon>Streptophyta</taxon>
        <taxon>Embryophyta</taxon>
        <taxon>Tracheophyta</taxon>
        <taxon>Spermatophyta</taxon>
        <taxon>Magnoliopsida</taxon>
        <taxon>eudicotyledons</taxon>
        <taxon>Gunneridae</taxon>
        <taxon>Pentapetalae</taxon>
        <taxon>asterids</taxon>
        <taxon>lamiids</taxon>
        <taxon>Lamiales</taxon>
        <taxon>Scrophulariaceae</taxon>
        <taxon>Buddlejeae</taxon>
        <taxon>Buddleja</taxon>
    </lineage>
</organism>
<protein>
    <submittedName>
        <fullName evidence="2">Uncharacterized protein</fullName>
    </submittedName>
</protein>
<dbReference type="PROSITE" id="PS00141">
    <property type="entry name" value="ASP_PROTEASE"/>
    <property type="match status" value="1"/>
</dbReference>
<dbReference type="InterPro" id="IPR021109">
    <property type="entry name" value="Peptidase_aspartic_dom_sf"/>
</dbReference>
<dbReference type="AlphaFoldDB" id="A0AAV6W1G4"/>
<feature type="compositionally biased region" description="Pro residues" evidence="1">
    <location>
        <begin position="599"/>
        <end position="608"/>
    </location>
</feature>
<feature type="region of interest" description="Disordered" evidence="1">
    <location>
        <begin position="538"/>
        <end position="614"/>
    </location>
</feature>
<dbReference type="CDD" id="cd00303">
    <property type="entry name" value="retropepsin_like"/>
    <property type="match status" value="1"/>
</dbReference>
<accession>A0AAV6W1G4</accession>
<dbReference type="GO" id="GO:0006508">
    <property type="term" value="P:proteolysis"/>
    <property type="evidence" value="ECO:0007669"/>
    <property type="project" value="InterPro"/>
</dbReference>
<keyword evidence="3" id="KW-1185">Reference proteome</keyword>
<sequence length="614" mass="69433">MEEGFLQLVFIPWPVMGHVQIVEFTKLIIHRQALLPQAGPSLSITVLLMKLPDYIDTVTSSFSDSLSTSSSIDGSGPRANFFHVPPTDPTLEWSTKTRGYFTYTLVQSPLSPIMGSSRQKEEMSLTEMAMRTRSSEIRREVHMLSDQLKSSMERTKKSIEDFRTMVANLTAAMNKNQHTGMGQGCSGEIGEESQNHEEQGLGNQGYQMPTKCSTMEFPKFHGEDLRGWVYRCEQFFDVDETPDESKIYLIEVLEEGQDEGDKDESLEEIQEVEEGEKADAIVTSHVSMHALTGVYDFSTMRVTGNTKGKAIHILIDTGSTHIFLDLETAKRLRCKLEATTPFPVAVADGGCDAVLGIQWLVTLGEISWDFNLLKMEFQFNKKKVALRGMQPSSVRLISNRKMKKTLQKPVQLSMMHVGVISTMRETGRMVFNMEQSGEAVVDDTELTQLLQDFADIFEEPHTLPPNMTHDHSITLKERINPISVRPIRRGQRHRAPRNGGHLGQHFSHPIRDEDSEWEQTPSFHARIRGGRRHLCPKSRAFRSPLSRNGKGHTRSRPPRQPYRRIIDWGRRSGMEREREKLGGTESVATGAGYIRISSIPPPSWPEAPRPQENS</sequence>
<feature type="compositionally biased region" description="Basic and acidic residues" evidence="1">
    <location>
        <begin position="564"/>
        <end position="582"/>
    </location>
</feature>
<gene>
    <name evidence="2" type="ORF">BUALT_Bualt18G0007800</name>
</gene>
<name>A0AAV6W1G4_9LAMI</name>
<dbReference type="Proteomes" id="UP000826271">
    <property type="component" value="Unassembled WGS sequence"/>
</dbReference>
<reference evidence="2" key="1">
    <citation type="submission" date="2019-10" db="EMBL/GenBank/DDBJ databases">
        <authorList>
            <person name="Zhang R."/>
            <person name="Pan Y."/>
            <person name="Wang J."/>
            <person name="Ma R."/>
            <person name="Yu S."/>
        </authorList>
    </citation>
    <scope>NUCLEOTIDE SEQUENCE</scope>
    <source>
        <strain evidence="2">LA-IB0</strain>
        <tissue evidence="2">Leaf</tissue>
    </source>
</reference>
<dbReference type="EMBL" id="WHWC01000018">
    <property type="protein sequence ID" value="KAG8364541.1"/>
    <property type="molecule type" value="Genomic_DNA"/>
</dbReference>
<proteinExistence type="predicted"/>
<evidence type="ECO:0000313" key="2">
    <source>
        <dbReference type="EMBL" id="KAG8364541.1"/>
    </source>
</evidence>
<evidence type="ECO:0000313" key="3">
    <source>
        <dbReference type="Proteomes" id="UP000826271"/>
    </source>
</evidence>
<dbReference type="GO" id="GO:0004190">
    <property type="term" value="F:aspartic-type endopeptidase activity"/>
    <property type="evidence" value="ECO:0007669"/>
    <property type="project" value="InterPro"/>
</dbReference>
<dbReference type="Gene3D" id="2.40.70.10">
    <property type="entry name" value="Acid Proteases"/>
    <property type="match status" value="1"/>
</dbReference>
<evidence type="ECO:0000256" key="1">
    <source>
        <dbReference type="SAM" id="MobiDB-lite"/>
    </source>
</evidence>
<dbReference type="Pfam" id="PF13650">
    <property type="entry name" value="Asp_protease_2"/>
    <property type="match status" value="1"/>
</dbReference>
<dbReference type="InterPro" id="IPR001969">
    <property type="entry name" value="Aspartic_peptidase_AS"/>
</dbReference>
<comment type="caution">
    <text evidence="2">The sequence shown here is derived from an EMBL/GenBank/DDBJ whole genome shotgun (WGS) entry which is preliminary data.</text>
</comment>